<dbReference type="EMBL" id="CABWLR010000005">
    <property type="protein sequence ID" value="VXB96755.1"/>
    <property type="molecule type" value="Genomic_DNA"/>
</dbReference>
<accession>A0A653US35</accession>
<evidence type="ECO:0000313" key="1">
    <source>
        <dbReference type="EMBL" id="VXB96755.1"/>
    </source>
</evidence>
<reference evidence="1 2" key="1">
    <citation type="submission" date="2019-10" db="EMBL/GenBank/DDBJ databases">
        <authorList>
            <person name="Karimi E."/>
        </authorList>
    </citation>
    <scope>NUCLEOTIDE SEQUENCE [LARGE SCALE GENOMIC DNA]</scope>
    <source>
        <strain evidence="1">Maribacter sp. 151</strain>
    </source>
</reference>
<keyword evidence="2" id="KW-1185">Reference proteome</keyword>
<sequence>MVLSKIGKNNRLLIVIAAVAQQYNIKTYFFNFVKIITIWLQMI</sequence>
<proteinExistence type="predicted"/>
<dbReference type="Proteomes" id="UP000430202">
    <property type="component" value="Unassembled WGS sequence"/>
</dbReference>
<name>A0A653US35_9FLAO</name>
<protein>
    <submittedName>
        <fullName evidence="1">Uncharacterized protein</fullName>
    </submittedName>
</protein>
<dbReference type="AlphaFoldDB" id="A0A653US35"/>
<evidence type="ECO:0000313" key="2">
    <source>
        <dbReference type="Proteomes" id="UP000430202"/>
    </source>
</evidence>
<gene>
    <name evidence="1" type="ORF">MARI151_50241</name>
</gene>
<organism evidence="1 2">
    <name type="scientific">Maribacter litoralis</name>
    <dbReference type="NCBI Taxonomy" id="2059726"/>
    <lineage>
        <taxon>Bacteria</taxon>
        <taxon>Pseudomonadati</taxon>
        <taxon>Bacteroidota</taxon>
        <taxon>Flavobacteriia</taxon>
        <taxon>Flavobacteriales</taxon>
        <taxon>Flavobacteriaceae</taxon>
        <taxon>Maribacter</taxon>
    </lineage>
</organism>